<name>A0A1I0V1I7_SELRU</name>
<evidence type="ECO:0000256" key="1">
    <source>
        <dbReference type="ARBA" id="ARBA00022452"/>
    </source>
</evidence>
<dbReference type="Pfam" id="PF03865">
    <property type="entry name" value="ShlB"/>
    <property type="match status" value="1"/>
</dbReference>
<feature type="domain" description="Haemolysin activator HlyB C-terminal" evidence="5">
    <location>
        <begin position="227"/>
        <end position="528"/>
    </location>
</feature>
<evidence type="ECO:0000313" key="7">
    <source>
        <dbReference type="EMBL" id="SFA69416.1"/>
    </source>
</evidence>
<dbReference type="InterPro" id="IPR051544">
    <property type="entry name" value="TPS_OM_transporter"/>
</dbReference>
<dbReference type="AlphaFoldDB" id="A0A1I0V1I7"/>
<feature type="domain" description="Polypeptide-transport-associated ShlB-type" evidence="6">
    <location>
        <begin position="89"/>
        <end position="157"/>
    </location>
</feature>
<evidence type="ECO:0000256" key="2">
    <source>
        <dbReference type="ARBA" id="ARBA00022692"/>
    </source>
</evidence>
<dbReference type="Pfam" id="PF08479">
    <property type="entry name" value="POTRA_2"/>
    <property type="match status" value="1"/>
</dbReference>
<proteinExistence type="predicted"/>
<evidence type="ECO:0000313" key="8">
    <source>
        <dbReference type="Proteomes" id="UP000183843"/>
    </source>
</evidence>
<dbReference type="PANTHER" id="PTHR34597:SF1">
    <property type="entry name" value="HEME_HEMOPEXIN TRANSPORTER PROTEIN HUXB"/>
    <property type="match status" value="1"/>
</dbReference>
<dbReference type="GO" id="GO:0008320">
    <property type="term" value="F:protein transmembrane transporter activity"/>
    <property type="evidence" value="ECO:0007669"/>
    <property type="project" value="TreeGrafter"/>
</dbReference>
<sequence>MLINTRRRSIKNISKAVLLATVMGSFPLTGAEAALPPGVESPDTTAGQLAEDLNEKRQAAMAGEQKGKASVSVPDSRPALDLPDELKVEVKGFKVSGQDIFPEEKLLAVLDKRKNQLLSFRDLEAGADDLSAYFRDRGYVAVRVYLPVQKITNGIVEYAVEVGRFDKLTVRNHTSIHDSAVEREVRCLKQGEYLTKAKLQRAIWLLSDLAGADAKAVLSQGSEPGTVHVEIDLNKFKGKQGLVTVDNYGNRHTGYYELGMDYDFLNLAHEGDHFAVGGLLTGSHLYNYGFNYTIPVATDGLKASVGYNSLSYSMGKEFENLDAVGTARITNVGLDYAIRRSQKNNLYVGARYEYSSLKDEYRAFADTVDDKYGHAGILAFYGDETDHYGSTFWRVENKWGSVGFSHHSLATGSPEGGYWKIKGNILRRQDLTPRLYLLLSARGQYAKDSLDSSERMSLGGINGVRAYPASEASGDRGYITRAELRYLIPLKQQDKQLQLAAYFDHGGVLRMSPGGDYYRHLEGAGLGLIFSRYQDWFIRTDYAWRLSNDLPTSDTSSPNGHFWIRGGVYF</sequence>
<reference evidence="7 8" key="1">
    <citation type="submission" date="2016-10" db="EMBL/GenBank/DDBJ databases">
        <authorList>
            <person name="de Groot N.N."/>
        </authorList>
    </citation>
    <scope>NUCLEOTIDE SEQUENCE [LARGE SCALE GENOMIC DNA]</scope>
    <source>
        <strain evidence="7 8">L14</strain>
    </source>
</reference>
<evidence type="ECO:0000259" key="6">
    <source>
        <dbReference type="Pfam" id="PF08479"/>
    </source>
</evidence>
<evidence type="ECO:0000256" key="4">
    <source>
        <dbReference type="SAM" id="SignalP"/>
    </source>
</evidence>
<feature type="chain" id="PRO_5010274853" evidence="4">
    <location>
        <begin position="34"/>
        <end position="570"/>
    </location>
</feature>
<keyword evidence="4" id="KW-0732">Signal</keyword>
<accession>A0A1I0V1I7</accession>
<dbReference type="GO" id="GO:0046819">
    <property type="term" value="P:protein secretion by the type V secretion system"/>
    <property type="evidence" value="ECO:0007669"/>
    <property type="project" value="TreeGrafter"/>
</dbReference>
<dbReference type="Proteomes" id="UP000183843">
    <property type="component" value="Unassembled WGS sequence"/>
</dbReference>
<organism evidence="7 8">
    <name type="scientific">Selenomonas ruminantium</name>
    <dbReference type="NCBI Taxonomy" id="971"/>
    <lineage>
        <taxon>Bacteria</taxon>
        <taxon>Bacillati</taxon>
        <taxon>Bacillota</taxon>
        <taxon>Negativicutes</taxon>
        <taxon>Selenomonadales</taxon>
        <taxon>Selenomonadaceae</taxon>
        <taxon>Selenomonas</taxon>
    </lineage>
</organism>
<keyword evidence="3" id="KW-0998">Cell outer membrane</keyword>
<dbReference type="GO" id="GO:0098046">
    <property type="term" value="C:type V protein secretion system complex"/>
    <property type="evidence" value="ECO:0007669"/>
    <property type="project" value="TreeGrafter"/>
</dbReference>
<keyword evidence="1" id="KW-1134">Transmembrane beta strand</keyword>
<dbReference type="InterPro" id="IPR005565">
    <property type="entry name" value="Hemolysn_activator_HlyB_C"/>
</dbReference>
<dbReference type="Gene3D" id="3.10.20.310">
    <property type="entry name" value="membrane protein fhac"/>
    <property type="match status" value="1"/>
</dbReference>
<dbReference type="RefSeq" id="WP_074811589.1">
    <property type="nucleotide sequence ID" value="NZ_FOJX01000001.1"/>
</dbReference>
<keyword evidence="2" id="KW-0812">Transmembrane</keyword>
<keyword evidence="1" id="KW-0472">Membrane</keyword>
<feature type="signal peptide" evidence="4">
    <location>
        <begin position="1"/>
        <end position="33"/>
    </location>
</feature>
<evidence type="ECO:0000256" key="3">
    <source>
        <dbReference type="ARBA" id="ARBA00023237"/>
    </source>
</evidence>
<dbReference type="EMBL" id="FOJX01000001">
    <property type="protein sequence ID" value="SFA69416.1"/>
    <property type="molecule type" value="Genomic_DNA"/>
</dbReference>
<evidence type="ECO:0000259" key="5">
    <source>
        <dbReference type="Pfam" id="PF03865"/>
    </source>
</evidence>
<dbReference type="InterPro" id="IPR013686">
    <property type="entry name" value="Polypept-transport_assoc_ShlB"/>
</dbReference>
<protein>
    <submittedName>
        <fullName evidence="7">Hemolysin activation/secretion protein</fullName>
    </submittedName>
</protein>
<dbReference type="PANTHER" id="PTHR34597">
    <property type="entry name" value="SLR1661 PROTEIN"/>
    <property type="match status" value="1"/>
</dbReference>
<dbReference type="Gene3D" id="2.40.160.50">
    <property type="entry name" value="membrane protein fhac: a member of the omp85/tpsb transporter family"/>
    <property type="match status" value="1"/>
</dbReference>
<gene>
    <name evidence="7" type="ORF">SAMN05216587_10192</name>
</gene>